<evidence type="ECO:0000256" key="1">
    <source>
        <dbReference type="SAM" id="Phobius"/>
    </source>
</evidence>
<evidence type="ECO:0008006" key="4">
    <source>
        <dbReference type="Google" id="ProtNLM"/>
    </source>
</evidence>
<dbReference type="AlphaFoldDB" id="A0AAV9HB50"/>
<evidence type="ECO:0000313" key="3">
    <source>
        <dbReference type="Proteomes" id="UP001321749"/>
    </source>
</evidence>
<feature type="transmembrane region" description="Helical" evidence="1">
    <location>
        <begin position="60"/>
        <end position="80"/>
    </location>
</feature>
<reference evidence="2" key="1">
    <citation type="journal article" date="2023" name="Mol. Phylogenet. Evol.">
        <title>Genome-scale phylogeny and comparative genomics of the fungal order Sordariales.</title>
        <authorList>
            <person name="Hensen N."/>
            <person name="Bonometti L."/>
            <person name="Westerberg I."/>
            <person name="Brannstrom I.O."/>
            <person name="Guillou S."/>
            <person name="Cros-Aarteil S."/>
            <person name="Calhoun S."/>
            <person name="Haridas S."/>
            <person name="Kuo A."/>
            <person name="Mondo S."/>
            <person name="Pangilinan J."/>
            <person name="Riley R."/>
            <person name="LaButti K."/>
            <person name="Andreopoulos B."/>
            <person name="Lipzen A."/>
            <person name="Chen C."/>
            <person name="Yan M."/>
            <person name="Daum C."/>
            <person name="Ng V."/>
            <person name="Clum A."/>
            <person name="Steindorff A."/>
            <person name="Ohm R.A."/>
            <person name="Martin F."/>
            <person name="Silar P."/>
            <person name="Natvig D.O."/>
            <person name="Lalanne C."/>
            <person name="Gautier V."/>
            <person name="Ament-Velasquez S.L."/>
            <person name="Kruys A."/>
            <person name="Hutchinson M.I."/>
            <person name="Powell A.J."/>
            <person name="Barry K."/>
            <person name="Miller A.N."/>
            <person name="Grigoriev I.V."/>
            <person name="Debuchy R."/>
            <person name="Gladieux P."/>
            <person name="Hiltunen Thoren M."/>
            <person name="Johannesson H."/>
        </authorList>
    </citation>
    <scope>NUCLEOTIDE SEQUENCE</scope>
    <source>
        <strain evidence="2">PSN324</strain>
    </source>
</reference>
<dbReference type="Proteomes" id="UP001321749">
    <property type="component" value="Unassembled WGS sequence"/>
</dbReference>
<feature type="transmembrane region" description="Helical" evidence="1">
    <location>
        <begin position="21"/>
        <end position="40"/>
    </location>
</feature>
<evidence type="ECO:0000313" key="2">
    <source>
        <dbReference type="EMBL" id="KAK4456980.1"/>
    </source>
</evidence>
<keyword evidence="1" id="KW-0472">Membrane</keyword>
<reference evidence="2" key="2">
    <citation type="submission" date="2023-06" db="EMBL/GenBank/DDBJ databases">
        <authorList>
            <consortium name="Lawrence Berkeley National Laboratory"/>
            <person name="Mondo S.J."/>
            <person name="Hensen N."/>
            <person name="Bonometti L."/>
            <person name="Westerberg I."/>
            <person name="Brannstrom I.O."/>
            <person name="Guillou S."/>
            <person name="Cros-Aarteil S."/>
            <person name="Calhoun S."/>
            <person name="Haridas S."/>
            <person name="Kuo A."/>
            <person name="Pangilinan J."/>
            <person name="Riley R."/>
            <person name="Labutti K."/>
            <person name="Andreopoulos B."/>
            <person name="Lipzen A."/>
            <person name="Chen C."/>
            <person name="Yanf M."/>
            <person name="Daum C."/>
            <person name="Ng V."/>
            <person name="Clum A."/>
            <person name="Steindorff A."/>
            <person name="Ohm R."/>
            <person name="Martin F."/>
            <person name="Silar P."/>
            <person name="Natvig D."/>
            <person name="Lalanne C."/>
            <person name="Gautier V."/>
            <person name="Ament-Velasquez S.L."/>
            <person name="Kruys A."/>
            <person name="Hutchinson M.I."/>
            <person name="Powell A.J."/>
            <person name="Barry K."/>
            <person name="Miller A.N."/>
            <person name="Grigoriev I.V."/>
            <person name="Debuchy R."/>
            <person name="Gladieux P."/>
            <person name="Thoren M.H."/>
            <person name="Johannesson H."/>
        </authorList>
    </citation>
    <scope>NUCLEOTIDE SEQUENCE</scope>
    <source>
        <strain evidence="2">PSN324</strain>
    </source>
</reference>
<comment type="caution">
    <text evidence="2">The sequence shown here is derived from an EMBL/GenBank/DDBJ whole genome shotgun (WGS) entry which is preliminary data.</text>
</comment>
<feature type="transmembrane region" description="Helical" evidence="1">
    <location>
        <begin position="92"/>
        <end position="111"/>
    </location>
</feature>
<gene>
    <name evidence="2" type="ORF">QBC42DRAFT_47428</name>
</gene>
<sequence>MRLPRIRAIGPLSFAFNCTQVVIRFGSIILSLGALAYIAWLYNYWRSEPTTQVDALFPSFFPLIVGVLVDSYELVALLWLNRTRALNPVAVGFDIALTGTSVFCFLILSMVEREPGRAYETARRLSWASDMRNAMIYMIVVSIFRVASIVMACVGIIRTHLSAEKAGKAQTLARNQAEIVGFSERRRNGLAPVGPIMA</sequence>
<dbReference type="EMBL" id="MU865145">
    <property type="protein sequence ID" value="KAK4456980.1"/>
    <property type="molecule type" value="Genomic_DNA"/>
</dbReference>
<protein>
    <recommendedName>
        <fullName evidence="4">MARVEL domain-containing protein</fullName>
    </recommendedName>
</protein>
<keyword evidence="1" id="KW-0812">Transmembrane</keyword>
<keyword evidence="1" id="KW-1133">Transmembrane helix</keyword>
<proteinExistence type="predicted"/>
<name>A0AAV9HB50_9PEZI</name>
<keyword evidence="3" id="KW-1185">Reference proteome</keyword>
<accession>A0AAV9HB50</accession>
<feature type="transmembrane region" description="Helical" evidence="1">
    <location>
        <begin position="134"/>
        <end position="157"/>
    </location>
</feature>
<organism evidence="2 3">
    <name type="scientific">Cladorrhinum samala</name>
    <dbReference type="NCBI Taxonomy" id="585594"/>
    <lineage>
        <taxon>Eukaryota</taxon>
        <taxon>Fungi</taxon>
        <taxon>Dikarya</taxon>
        <taxon>Ascomycota</taxon>
        <taxon>Pezizomycotina</taxon>
        <taxon>Sordariomycetes</taxon>
        <taxon>Sordariomycetidae</taxon>
        <taxon>Sordariales</taxon>
        <taxon>Podosporaceae</taxon>
        <taxon>Cladorrhinum</taxon>
    </lineage>
</organism>